<gene>
    <name evidence="1" type="ORF">RHMOL_Rhmol11G0168400</name>
</gene>
<sequence length="54" mass="5854">MMGDTPRIIVAVGTIGTSTLSSSFLEPKGFIDGTLNCDNSKLSRFIMYVIDLVQ</sequence>
<dbReference type="Proteomes" id="UP001062846">
    <property type="component" value="Chromosome 11"/>
</dbReference>
<name>A0ACC0LTM0_RHOML</name>
<evidence type="ECO:0000313" key="1">
    <source>
        <dbReference type="EMBL" id="KAI8531856.1"/>
    </source>
</evidence>
<protein>
    <submittedName>
        <fullName evidence="1">Uncharacterized protein</fullName>
    </submittedName>
</protein>
<organism evidence="1 2">
    <name type="scientific">Rhododendron molle</name>
    <name type="common">Chinese azalea</name>
    <name type="synonym">Azalea mollis</name>
    <dbReference type="NCBI Taxonomy" id="49168"/>
    <lineage>
        <taxon>Eukaryota</taxon>
        <taxon>Viridiplantae</taxon>
        <taxon>Streptophyta</taxon>
        <taxon>Embryophyta</taxon>
        <taxon>Tracheophyta</taxon>
        <taxon>Spermatophyta</taxon>
        <taxon>Magnoliopsida</taxon>
        <taxon>eudicotyledons</taxon>
        <taxon>Gunneridae</taxon>
        <taxon>Pentapetalae</taxon>
        <taxon>asterids</taxon>
        <taxon>Ericales</taxon>
        <taxon>Ericaceae</taxon>
        <taxon>Ericoideae</taxon>
        <taxon>Rhodoreae</taxon>
        <taxon>Rhododendron</taxon>
    </lineage>
</organism>
<keyword evidence="2" id="KW-1185">Reference proteome</keyword>
<evidence type="ECO:0000313" key="2">
    <source>
        <dbReference type="Proteomes" id="UP001062846"/>
    </source>
</evidence>
<accession>A0ACC0LTM0</accession>
<comment type="caution">
    <text evidence="1">The sequence shown here is derived from an EMBL/GenBank/DDBJ whole genome shotgun (WGS) entry which is preliminary data.</text>
</comment>
<reference evidence="1" key="1">
    <citation type="submission" date="2022-02" db="EMBL/GenBank/DDBJ databases">
        <title>Plant Genome Project.</title>
        <authorList>
            <person name="Zhang R.-G."/>
        </authorList>
    </citation>
    <scope>NUCLEOTIDE SEQUENCE</scope>
    <source>
        <strain evidence="1">AT1</strain>
    </source>
</reference>
<dbReference type="EMBL" id="CM046398">
    <property type="protein sequence ID" value="KAI8531856.1"/>
    <property type="molecule type" value="Genomic_DNA"/>
</dbReference>
<proteinExistence type="predicted"/>